<dbReference type="Pfam" id="PF00136">
    <property type="entry name" value="DNA_pol_B"/>
    <property type="match status" value="1"/>
</dbReference>
<dbReference type="GO" id="GO:0006261">
    <property type="term" value="P:DNA-templated DNA replication"/>
    <property type="evidence" value="ECO:0007669"/>
    <property type="project" value="TreeGrafter"/>
</dbReference>
<dbReference type="InterPro" id="IPR043502">
    <property type="entry name" value="DNA/RNA_pol_sf"/>
</dbReference>
<dbReference type="GO" id="GO:0003677">
    <property type="term" value="F:DNA binding"/>
    <property type="evidence" value="ECO:0007669"/>
    <property type="project" value="UniProtKB-KW"/>
</dbReference>
<evidence type="ECO:0000313" key="9">
    <source>
        <dbReference type="EMBL" id="KUG19121.1"/>
    </source>
</evidence>
<dbReference type="CDD" id="cd05531">
    <property type="entry name" value="POLBc_B2"/>
    <property type="match status" value="1"/>
</dbReference>
<evidence type="ECO:0000256" key="7">
    <source>
        <dbReference type="ARBA" id="ARBA00049244"/>
    </source>
</evidence>
<dbReference type="GO" id="GO:0003887">
    <property type="term" value="F:DNA-directed DNA polymerase activity"/>
    <property type="evidence" value="ECO:0007669"/>
    <property type="project" value="UniProtKB-KW"/>
</dbReference>
<dbReference type="PANTHER" id="PTHR10322:SF23">
    <property type="entry name" value="DNA POLYMERASE DELTA CATALYTIC SUBUNIT"/>
    <property type="match status" value="1"/>
</dbReference>
<evidence type="ECO:0000256" key="3">
    <source>
        <dbReference type="ARBA" id="ARBA00022679"/>
    </source>
</evidence>
<comment type="caution">
    <text evidence="9">The sequence shown here is derived from an EMBL/GenBank/DDBJ whole genome shotgun (WGS) entry which is preliminary data.</text>
</comment>
<feature type="domain" description="DNA-directed DNA polymerase family B multifunctional" evidence="8">
    <location>
        <begin position="314"/>
        <end position="355"/>
    </location>
</feature>
<dbReference type="SUPFAM" id="SSF53098">
    <property type="entry name" value="Ribonuclease H-like"/>
    <property type="match status" value="1"/>
</dbReference>
<dbReference type="EMBL" id="LNQE01001325">
    <property type="protein sequence ID" value="KUG19121.1"/>
    <property type="molecule type" value="Genomic_DNA"/>
</dbReference>
<protein>
    <recommendedName>
        <fullName evidence="2">DNA-directed DNA polymerase</fullName>
        <ecNumber evidence="2">2.7.7.7</ecNumber>
    </recommendedName>
</protein>
<dbReference type="AlphaFoldDB" id="A0A0W8FE96"/>
<dbReference type="Gene3D" id="1.10.287.690">
    <property type="entry name" value="Helix hairpin bin"/>
    <property type="match status" value="1"/>
</dbReference>
<organism evidence="9">
    <name type="scientific">hydrocarbon metagenome</name>
    <dbReference type="NCBI Taxonomy" id="938273"/>
    <lineage>
        <taxon>unclassified sequences</taxon>
        <taxon>metagenomes</taxon>
        <taxon>ecological metagenomes</taxon>
    </lineage>
</organism>
<dbReference type="InterPro" id="IPR006172">
    <property type="entry name" value="DNA-dir_DNA_pol_B"/>
</dbReference>
<dbReference type="SMART" id="SM00486">
    <property type="entry name" value="POLBc"/>
    <property type="match status" value="1"/>
</dbReference>
<evidence type="ECO:0000259" key="8">
    <source>
        <dbReference type="Pfam" id="PF00136"/>
    </source>
</evidence>
<sequence>MWILDSSPRQGVTVWLPGGCAERVHAAHAPAFYLHLPDPHLHREMLDALERRYPLEECTFATIFGRLEGYRVGAGKWVAEAVERQTGYTAELYNVDIRADQQWMAERGLFPCGYTGESRFTAEFEAPLRVLELIVDGNPDRDRMISSLRIIGDRTERYAGDERTVLSDLAGIIGAYDPDAVLCPHADTWVPPMVRAAAKYGIDLPFSRSGRFGRLASRSYWSYGRMEHRSAALLPEGRILIDTEQSFTYREGGLPGVLLASRLTGLSPNLTSRFTPGTLISAYEVYEALTRGIAVPFRKRDAERARSIGALRAADKGGMILQPDAGVYDAVYQLDFTSLYPAIIVRFNLSPETLGAPGKRGFLPDALAPLLDLRIRTKQMKKADRGYAGRDAILKWMLVTCFGYTGYRNARFGQIEVHEQITAHARDILVRAKEIAEEAGFLVLHGIVDCLWVQGEPIPQLKERIEEEIGIATELDVYDWIVFLPLADGGGAYNRYFGRLADGSIRVRGILARRRDTPEYVRAMQRDLLAVLRTAPNRRLLAAAEPRAREIYERYVAGLETADPADLAVRRRISRVNYARGCMEASAVEAFRQCGIDVAPGMEIRYVVRDAGRRIADPVWEAGGIDRRYYEKLLDKAWREVAFAFRGKA</sequence>
<name>A0A0W8FE96_9ZZZZ</name>
<evidence type="ECO:0000256" key="5">
    <source>
        <dbReference type="ARBA" id="ARBA00022932"/>
    </source>
</evidence>
<dbReference type="InterPro" id="IPR006134">
    <property type="entry name" value="DNA-dir_DNA_pol_B_multi_dom"/>
</dbReference>
<dbReference type="InterPro" id="IPR023211">
    <property type="entry name" value="DNA_pol_palm_dom_sf"/>
</dbReference>
<dbReference type="Gene3D" id="3.90.1600.10">
    <property type="entry name" value="Palm domain of DNA polymerase"/>
    <property type="match status" value="1"/>
</dbReference>
<reference evidence="9" key="1">
    <citation type="journal article" date="2015" name="Proc. Natl. Acad. Sci. U.S.A.">
        <title>Networks of energetic and metabolic interactions define dynamics in microbial communities.</title>
        <authorList>
            <person name="Embree M."/>
            <person name="Liu J.K."/>
            <person name="Al-Bassam M.M."/>
            <person name="Zengler K."/>
        </authorList>
    </citation>
    <scope>NUCLEOTIDE SEQUENCE</scope>
</reference>
<dbReference type="InterPro" id="IPR050240">
    <property type="entry name" value="DNA_pol_type-B"/>
</dbReference>
<dbReference type="EC" id="2.7.7.7" evidence="2"/>
<dbReference type="NCBIfam" id="NF004416">
    <property type="entry name" value="PRK05761.1-2"/>
    <property type="match status" value="1"/>
</dbReference>
<gene>
    <name evidence="9" type="ORF">ASZ90_011169</name>
</gene>
<dbReference type="InterPro" id="IPR042087">
    <property type="entry name" value="DNA_pol_B_thumb"/>
</dbReference>
<dbReference type="GO" id="GO:0000166">
    <property type="term" value="F:nucleotide binding"/>
    <property type="evidence" value="ECO:0007669"/>
    <property type="project" value="InterPro"/>
</dbReference>
<keyword evidence="3 9" id="KW-0808">Transferase</keyword>
<comment type="similarity">
    <text evidence="1">Belongs to the DNA polymerase type-B family.</text>
</comment>
<comment type="catalytic activity">
    <reaction evidence="7">
        <text>DNA(n) + a 2'-deoxyribonucleoside 5'-triphosphate = DNA(n+1) + diphosphate</text>
        <dbReference type="Rhea" id="RHEA:22508"/>
        <dbReference type="Rhea" id="RHEA-COMP:17339"/>
        <dbReference type="Rhea" id="RHEA-COMP:17340"/>
        <dbReference type="ChEBI" id="CHEBI:33019"/>
        <dbReference type="ChEBI" id="CHEBI:61560"/>
        <dbReference type="ChEBI" id="CHEBI:173112"/>
        <dbReference type="EC" id="2.7.7.7"/>
    </reaction>
</comment>
<evidence type="ECO:0000256" key="4">
    <source>
        <dbReference type="ARBA" id="ARBA00022695"/>
    </source>
</evidence>
<evidence type="ECO:0000256" key="2">
    <source>
        <dbReference type="ARBA" id="ARBA00012417"/>
    </source>
</evidence>
<accession>A0A0W8FE96</accession>
<keyword evidence="6" id="KW-0238">DNA-binding</keyword>
<dbReference type="PANTHER" id="PTHR10322">
    <property type="entry name" value="DNA POLYMERASE CATALYTIC SUBUNIT"/>
    <property type="match status" value="1"/>
</dbReference>
<dbReference type="Gene3D" id="1.10.132.60">
    <property type="entry name" value="DNA polymerase family B, C-terminal domain"/>
    <property type="match status" value="1"/>
</dbReference>
<dbReference type="SUPFAM" id="SSF56672">
    <property type="entry name" value="DNA/RNA polymerases"/>
    <property type="match status" value="1"/>
</dbReference>
<evidence type="ECO:0000256" key="1">
    <source>
        <dbReference type="ARBA" id="ARBA00005755"/>
    </source>
</evidence>
<keyword evidence="4 9" id="KW-0548">Nucleotidyltransferase</keyword>
<proteinExistence type="inferred from homology"/>
<dbReference type="InterPro" id="IPR012337">
    <property type="entry name" value="RNaseH-like_sf"/>
</dbReference>
<evidence type="ECO:0000256" key="6">
    <source>
        <dbReference type="ARBA" id="ARBA00023125"/>
    </source>
</evidence>
<keyword evidence="5" id="KW-0239">DNA-directed DNA polymerase</keyword>